<comment type="caution">
    <text evidence="3">The sequence shown here is derived from an EMBL/GenBank/DDBJ whole genome shotgun (WGS) entry which is preliminary data.</text>
</comment>
<reference evidence="3 4" key="1">
    <citation type="submission" date="2021-01" db="EMBL/GenBank/DDBJ databases">
        <title>Whole genome shotgun sequence of Actinoplanes palleronii NBRC 14916.</title>
        <authorList>
            <person name="Komaki H."/>
            <person name="Tamura T."/>
        </authorList>
    </citation>
    <scope>NUCLEOTIDE SEQUENCE [LARGE SCALE GENOMIC DNA]</scope>
    <source>
        <strain evidence="3 4">NBRC 14916</strain>
    </source>
</reference>
<keyword evidence="2" id="KW-1133">Transmembrane helix</keyword>
<dbReference type="PANTHER" id="PTHR37305:SF1">
    <property type="entry name" value="MEMBRANE PROTEIN"/>
    <property type="match status" value="1"/>
</dbReference>
<feature type="transmembrane region" description="Helical" evidence="2">
    <location>
        <begin position="42"/>
        <end position="59"/>
    </location>
</feature>
<keyword evidence="4" id="KW-1185">Reference proteome</keyword>
<proteinExistence type="predicted"/>
<dbReference type="Pfam" id="PF12730">
    <property type="entry name" value="ABC2_membrane_4"/>
    <property type="match status" value="1"/>
</dbReference>
<keyword evidence="2" id="KW-0812">Transmembrane</keyword>
<dbReference type="Proteomes" id="UP000624709">
    <property type="component" value="Unassembled WGS sequence"/>
</dbReference>
<evidence type="ECO:0008006" key="5">
    <source>
        <dbReference type="Google" id="ProtNLM"/>
    </source>
</evidence>
<feature type="compositionally biased region" description="Low complexity" evidence="1">
    <location>
        <begin position="1"/>
        <end position="15"/>
    </location>
</feature>
<dbReference type="RefSeq" id="WP_203831458.1">
    <property type="nucleotide sequence ID" value="NZ_BAAATY010000080.1"/>
</dbReference>
<feature type="transmembrane region" description="Helical" evidence="2">
    <location>
        <begin position="79"/>
        <end position="108"/>
    </location>
</feature>
<dbReference type="PANTHER" id="PTHR37305">
    <property type="entry name" value="INTEGRAL MEMBRANE PROTEIN-RELATED"/>
    <property type="match status" value="1"/>
</dbReference>
<dbReference type="EMBL" id="BOMS01000195">
    <property type="protein sequence ID" value="GIE73919.1"/>
    <property type="molecule type" value="Genomic_DNA"/>
</dbReference>
<organism evidence="3 4">
    <name type="scientific">Actinoplanes palleronii</name>
    <dbReference type="NCBI Taxonomy" id="113570"/>
    <lineage>
        <taxon>Bacteria</taxon>
        <taxon>Bacillati</taxon>
        <taxon>Actinomycetota</taxon>
        <taxon>Actinomycetes</taxon>
        <taxon>Micromonosporales</taxon>
        <taxon>Micromonosporaceae</taxon>
        <taxon>Actinoplanes</taxon>
    </lineage>
</organism>
<feature type="transmembrane region" description="Helical" evidence="2">
    <location>
        <begin position="211"/>
        <end position="232"/>
    </location>
</feature>
<evidence type="ECO:0000256" key="1">
    <source>
        <dbReference type="SAM" id="MobiDB-lite"/>
    </source>
</evidence>
<evidence type="ECO:0000313" key="3">
    <source>
        <dbReference type="EMBL" id="GIE73919.1"/>
    </source>
</evidence>
<protein>
    <recommendedName>
        <fullName evidence="5">ABC transporter permease</fullName>
    </recommendedName>
</protein>
<keyword evidence="2" id="KW-0472">Membrane</keyword>
<feature type="region of interest" description="Disordered" evidence="1">
    <location>
        <begin position="1"/>
        <end position="20"/>
    </location>
</feature>
<feature type="transmembrane region" description="Helical" evidence="2">
    <location>
        <begin position="260"/>
        <end position="282"/>
    </location>
</feature>
<evidence type="ECO:0000313" key="4">
    <source>
        <dbReference type="Proteomes" id="UP000624709"/>
    </source>
</evidence>
<sequence length="290" mass="30532">MTITATTTPQPTATAPDKRRPGVGAALRWEIVKLAAQIRSRALLAVALIIPPIVVAVLNGQQQPPSDTIYGRHVHDSGYAMPLLMLAWAAQWVLPLLAAVVAGDIFAAEDQHGTWKTLLTRSVSRTHIFWAKTLTAIGYNLLVLVVFAGGTIAAGMLIVGTQPLTGLTGQAIASGTALRLVVTAWATTIAPIIGFTALALLLSVRTRNPAFGIAAPVVIGFVMQLLGSVTGLDLTRKFLLTTPLEAWHGLFAQHPFTGPLATGLAVSAGWTIICLAGAYLSLRRRDITGG</sequence>
<gene>
    <name evidence="3" type="ORF">Apa02nite_100270</name>
</gene>
<feature type="transmembrane region" description="Helical" evidence="2">
    <location>
        <begin position="180"/>
        <end position="204"/>
    </location>
</feature>
<name>A0ABQ4BTB1_9ACTN</name>
<accession>A0ABQ4BTB1</accession>
<feature type="transmembrane region" description="Helical" evidence="2">
    <location>
        <begin position="129"/>
        <end position="160"/>
    </location>
</feature>
<evidence type="ECO:0000256" key="2">
    <source>
        <dbReference type="SAM" id="Phobius"/>
    </source>
</evidence>